<proteinExistence type="predicted"/>
<dbReference type="SUPFAM" id="SSF52833">
    <property type="entry name" value="Thioredoxin-like"/>
    <property type="match status" value="1"/>
</dbReference>
<evidence type="ECO:0000259" key="1">
    <source>
        <dbReference type="Pfam" id="PF00085"/>
    </source>
</evidence>
<dbReference type="InterPro" id="IPR013766">
    <property type="entry name" value="Thioredoxin_domain"/>
</dbReference>
<dbReference type="AlphaFoldDB" id="A0A1M5S476"/>
<organism evidence="2 3">
    <name type="scientific">Virgibacillus chiguensis</name>
    <dbReference type="NCBI Taxonomy" id="411959"/>
    <lineage>
        <taxon>Bacteria</taxon>
        <taxon>Bacillati</taxon>
        <taxon>Bacillota</taxon>
        <taxon>Bacilli</taxon>
        <taxon>Bacillales</taxon>
        <taxon>Bacillaceae</taxon>
        <taxon>Virgibacillus</taxon>
    </lineage>
</organism>
<name>A0A1M5S476_9BACI</name>
<dbReference type="InterPro" id="IPR036249">
    <property type="entry name" value="Thioredoxin-like_sf"/>
</dbReference>
<protein>
    <submittedName>
        <fullName evidence="2">Thioredoxin</fullName>
    </submittedName>
</protein>
<dbReference type="OrthoDB" id="5784238at2"/>
<gene>
    <name evidence="2" type="ORF">SAMN05421807_10646</name>
</gene>
<dbReference type="CDD" id="cd02947">
    <property type="entry name" value="TRX_family"/>
    <property type="match status" value="1"/>
</dbReference>
<sequence>MQQVTKEQLQQSNYFLYIYTPLCGTCNLAKSMLLKIEQMQKQEIFLEMNASLHPEFMQTHQIASVPCLLIKKDGELVEKMYAFRDVANIYQHLIMHRPELFSFR</sequence>
<keyword evidence="3" id="KW-1185">Reference proteome</keyword>
<evidence type="ECO:0000313" key="3">
    <source>
        <dbReference type="Proteomes" id="UP000184079"/>
    </source>
</evidence>
<dbReference type="RefSeq" id="WP_073007342.1">
    <property type="nucleotide sequence ID" value="NZ_FQXD01000006.1"/>
</dbReference>
<reference evidence="3" key="1">
    <citation type="submission" date="2016-11" db="EMBL/GenBank/DDBJ databases">
        <authorList>
            <person name="Varghese N."/>
            <person name="Submissions S."/>
        </authorList>
    </citation>
    <scope>NUCLEOTIDE SEQUENCE [LARGE SCALE GENOMIC DNA]</scope>
    <source>
        <strain evidence="3">CGMCC 1.6496</strain>
    </source>
</reference>
<feature type="domain" description="Thioredoxin" evidence="1">
    <location>
        <begin position="8"/>
        <end position="92"/>
    </location>
</feature>
<dbReference type="Gene3D" id="3.40.30.10">
    <property type="entry name" value="Glutaredoxin"/>
    <property type="match status" value="1"/>
</dbReference>
<dbReference type="EMBL" id="FQXD01000006">
    <property type="protein sequence ID" value="SHH33255.1"/>
    <property type="molecule type" value="Genomic_DNA"/>
</dbReference>
<dbReference type="Proteomes" id="UP000184079">
    <property type="component" value="Unassembled WGS sequence"/>
</dbReference>
<accession>A0A1M5S476</accession>
<evidence type="ECO:0000313" key="2">
    <source>
        <dbReference type="EMBL" id="SHH33255.1"/>
    </source>
</evidence>
<dbReference type="Pfam" id="PF00085">
    <property type="entry name" value="Thioredoxin"/>
    <property type="match status" value="1"/>
</dbReference>